<dbReference type="PANTHER" id="PTHR34374:SF1">
    <property type="entry name" value="LARGE RIBOSOMAL RNA SUBUNIT ACCUMULATION PROTEIN YCED HOMOLOG 1, CHLOROPLASTIC"/>
    <property type="match status" value="1"/>
</dbReference>
<dbReference type="AlphaFoldDB" id="A0A9X2MCT2"/>
<gene>
    <name evidence="1" type="ORF">NSA23_00545</name>
</gene>
<dbReference type="EMBL" id="JANJZL010000001">
    <property type="protein sequence ID" value="MCR2042592.1"/>
    <property type="molecule type" value="Genomic_DNA"/>
</dbReference>
<reference evidence="1" key="1">
    <citation type="submission" date="2022-07" db="EMBL/GenBank/DDBJ databases">
        <title>Enhanced cultured diversity of the mouse gut microbiota enables custom-made synthetic communities.</title>
        <authorList>
            <person name="Afrizal A."/>
        </authorList>
    </citation>
    <scope>NUCLEOTIDE SEQUENCE</scope>
    <source>
        <strain evidence="1">DSM 29482</strain>
    </source>
</reference>
<comment type="caution">
    <text evidence="1">The sequence shown here is derived from an EMBL/GenBank/DDBJ whole genome shotgun (WGS) entry which is preliminary data.</text>
</comment>
<proteinExistence type="predicted"/>
<dbReference type="Proteomes" id="UP001142078">
    <property type="component" value="Unassembled WGS sequence"/>
</dbReference>
<sequence>MYIDLASFLDEAVKDIPFDEKLELGKLDIGQREIVFVEPVKVSGHIYKMEGINYLTANISFKYTENCDRCLKEFTQTIDTVLSGELREKSDEIINSTEKDEEIIYYEGNELSLREPIISTIIISLPMKSLCKNDCKGLCSKCGKDLNKGECDCVIENIDPRLAKLKDFFK</sequence>
<dbReference type="Pfam" id="PF02620">
    <property type="entry name" value="YceD"/>
    <property type="match status" value="1"/>
</dbReference>
<dbReference type="RefSeq" id="WP_050069819.1">
    <property type="nucleotide sequence ID" value="NZ_CABKTM010000043.1"/>
</dbReference>
<protein>
    <submittedName>
        <fullName evidence="1">DUF177 domain-containing protein</fullName>
    </submittedName>
</protein>
<dbReference type="InterPro" id="IPR003772">
    <property type="entry name" value="YceD"/>
</dbReference>
<name>A0A9X2MCT2_9FIRM</name>
<evidence type="ECO:0000313" key="1">
    <source>
        <dbReference type="EMBL" id="MCR2042592.1"/>
    </source>
</evidence>
<dbReference type="OrthoDB" id="9790372at2"/>
<dbReference type="PANTHER" id="PTHR34374">
    <property type="entry name" value="LARGE RIBOSOMAL RNA SUBUNIT ACCUMULATION PROTEIN YCED HOMOLOG 1, CHLOROPLASTIC"/>
    <property type="match status" value="1"/>
</dbReference>
<accession>A0A9X2MCT2</accession>
<evidence type="ECO:0000313" key="2">
    <source>
        <dbReference type="Proteomes" id="UP001142078"/>
    </source>
</evidence>
<keyword evidence="2" id="KW-1185">Reference proteome</keyword>
<organism evidence="1 2">
    <name type="scientific">Anaerosalibacter massiliensis</name>
    <dbReference type="NCBI Taxonomy" id="1347392"/>
    <lineage>
        <taxon>Bacteria</taxon>
        <taxon>Bacillati</taxon>
        <taxon>Bacillota</taxon>
        <taxon>Tissierellia</taxon>
        <taxon>Tissierellales</taxon>
        <taxon>Sporanaerobacteraceae</taxon>
        <taxon>Anaerosalibacter</taxon>
    </lineage>
</organism>